<evidence type="ECO:0000256" key="1">
    <source>
        <dbReference type="SAM" id="SignalP"/>
    </source>
</evidence>
<dbReference type="OrthoDB" id="121380at2759"/>
<dbReference type="GO" id="GO:0008199">
    <property type="term" value="F:ferric iron binding"/>
    <property type="evidence" value="ECO:0007669"/>
    <property type="project" value="InterPro"/>
</dbReference>
<keyword evidence="4" id="KW-1185">Reference proteome</keyword>
<dbReference type="AlphaFoldDB" id="A0A316ZC17"/>
<gene>
    <name evidence="3" type="ORF">FA09DRAFT_329024</name>
</gene>
<feature type="domain" description="Intradiol ring-cleavage dioxygenases" evidence="2">
    <location>
        <begin position="134"/>
        <end position="250"/>
    </location>
</feature>
<feature type="chain" id="PRO_5016465925" evidence="1">
    <location>
        <begin position="18"/>
        <end position="323"/>
    </location>
</feature>
<name>A0A316ZC17_9BASI</name>
<dbReference type="CDD" id="cd03457">
    <property type="entry name" value="intradiol_dioxygenase_like"/>
    <property type="match status" value="1"/>
</dbReference>
<evidence type="ECO:0000313" key="4">
    <source>
        <dbReference type="Proteomes" id="UP000245946"/>
    </source>
</evidence>
<dbReference type="STRING" id="58919.A0A316ZC17"/>
<evidence type="ECO:0000259" key="2">
    <source>
        <dbReference type="Pfam" id="PF00775"/>
    </source>
</evidence>
<keyword evidence="3" id="KW-0223">Dioxygenase</keyword>
<dbReference type="EMBL" id="KZ819289">
    <property type="protein sequence ID" value="PWN99069.1"/>
    <property type="molecule type" value="Genomic_DNA"/>
</dbReference>
<dbReference type="SUPFAM" id="SSF49482">
    <property type="entry name" value="Aromatic compound dioxygenase"/>
    <property type="match status" value="1"/>
</dbReference>
<dbReference type="Pfam" id="PF00775">
    <property type="entry name" value="Dioxygenase_C"/>
    <property type="match status" value="1"/>
</dbReference>
<evidence type="ECO:0000313" key="3">
    <source>
        <dbReference type="EMBL" id="PWN99069.1"/>
    </source>
</evidence>
<organism evidence="3 4">
    <name type="scientific">Tilletiopsis washingtonensis</name>
    <dbReference type="NCBI Taxonomy" id="58919"/>
    <lineage>
        <taxon>Eukaryota</taxon>
        <taxon>Fungi</taxon>
        <taxon>Dikarya</taxon>
        <taxon>Basidiomycota</taxon>
        <taxon>Ustilaginomycotina</taxon>
        <taxon>Exobasidiomycetes</taxon>
        <taxon>Entylomatales</taxon>
        <taxon>Entylomatales incertae sedis</taxon>
        <taxon>Tilletiopsis</taxon>
    </lineage>
</organism>
<dbReference type="Proteomes" id="UP000245946">
    <property type="component" value="Unassembled WGS sequence"/>
</dbReference>
<keyword evidence="3" id="KW-0560">Oxidoreductase</keyword>
<dbReference type="GeneID" id="37269544"/>
<dbReference type="InterPro" id="IPR000627">
    <property type="entry name" value="Intradiol_dOase_C"/>
</dbReference>
<sequence>MILPIAALLSLLPFTLAHGPQTPQEVAEFHARQSAAYHCAPAIALYNAQRKRSWAQKVLGGDPTAHGNLFVDGYFDGDDAAGVAEAEKRVLKKAEEQGKSIMACEPVEESVIRNSTCVLAPQVTQGPYYHTSGHPVRQNMAEYQLGLLFAMDVGVIDVETCKPVPNVLVDLWHANATGFYAGHNPLPAQVVATPAQDGIRKGLLPAFERTNSDETWLRGAWPTDQNGVAKFTSIFPGYYTGRATHVHVKVHPEWSMLENGTFTSGRLIHTGQFFVDDKLNEEIDKLDPYNQNPIRHLPGRGRTRNWVDSLQIYDEAHAGGYMP</sequence>
<feature type="signal peptide" evidence="1">
    <location>
        <begin position="1"/>
        <end position="17"/>
    </location>
</feature>
<dbReference type="PANTHER" id="PTHR34315">
    <property type="match status" value="1"/>
</dbReference>
<dbReference type="GO" id="GO:0016702">
    <property type="term" value="F:oxidoreductase activity, acting on single donors with incorporation of molecular oxygen, incorporation of two atoms of oxygen"/>
    <property type="evidence" value="ECO:0007669"/>
    <property type="project" value="InterPro"/>
</dbReference>
<accession>A0A316ZC17</accession>
<keyword evidence="1" id="KW-0732">Signal</keyword>
<dbReference type="Gene3D" id="2.60.130.10">
    <property type="entry name" value="Aromatic compound dioxygenase"/>
    <property type="match status" value="1"/>
</dbReference>
<reference evidence="3 4" key="1">
    <citation type="journal article" date="2018" name="Mol. Biol. Evol.">
        <title>Broad Genomic Sampling Reveals a Smut Pathogenic Ancestry of the Fungal Clade Ustilaginomycotina.</title>
        <authorList>
            <person name="Kijpornyongpan T."/>
            <person name="Mondo S.J."/>
            <person name="Barry K."/>
            <person name="Sandor L."/>
            <person name="Lee J."/>
            <person name="Lipzen A."/>
            <person name="Pangilinan J."/>
            <person name="LaButti K."/>
            <person name="Hainaut M."/>
            <person name="Henrissat B."/>
            <person name="Grigoriev I.V."/>
            <person name="Spatafora J.W."/>
            <person name="Aime M.C."/>
        </authorList>
    </citation>
    <scope>NUCLEOTIDE SEQUENCE [LARGE SCALE GENOMIC DNA]</scope>
    <source>
        <strain evidence="3 4">MCA 4186</strain>
    </source>
</reference>
<protein>
    <submittedName>
        <fullName evidence="3">Aromatic compound dioxygenase</fullName>
    </submittedName>
</protein>
<proteinExistence type="predicted"/>
<dbReference type="RefSeq" id="XP_025599348.1">
    <property type="nucleotide sequence ID" value="XM_025742000.1"/>
</dbReference>
<dbReference type="InterPro" id="IPR015889">
    <property type="entry name" value="Intradiol_dOase_core"/>
</dbReference>
<dbReference type="PANTHER" id="PTHR34315:SF4">
    <property type="entry name" value="INTRADIOL RING-CLEAVAGE DIOXYGENASES DOMAIN-CONTAINING PROTEIN"/>
    <property type="match status" value="1"/>
</dbReference>